<dbReference type="AlphaFoldDB" id="A0A2Z6P1I3"/>
<keyword evidence="4 11" id="KW-0812">Transmembrane</keyword>
<dbReference type="PANTHER" id="PTHR48063">
    <property type="entry name" value="LRR RECEPTOR-LIKE KINASE"/>
    <property type="match status" value="1"/>
</dbReference>
<keyword evidence="7 11" id="KW-1133">Transmembrane helix</keyword>
<dbReference type="InterPro" id="IPR046956">
    <property type="entry name" value="RLP23-like"/>
</dbReference>
<proteinExistence type="inferred from homology"/>
<evidence type="ECO:0000313" key="12">
    <source>
        <dbReference type="EMBL" id="GAU50274.1"/>
    </source>
</evidence>
<evidence type="ECO:0000256" key="2">
    <source>
        <dbReference type="ARBA" id="ARBA00009592"/>
    </source>
</evidence>
<evidence type="ECO:0000256" key="11">
    <source>
        <dbReference type="SAM" id="Phobius"/>
    </source>
</evidence>
<protein>
    <recommendedName>
        <fullName evidence="14">Leucine-rich repeat-containing N-terminal plant-type domain-containing protein</fullName>
    </recommendedName>
</protein>
<evidence type="ECO:0000256" key="6">
    <source>
        <dbReference type="ARBA" id="ARBA00022737"/>
    </source>
</evidence>
<reference evidence="13" key="1">
    <citation type="journal article" date="2017" name="Front. Plant Sci.">
        <title>Climate Clever Clovers: New Paradigm to Reduce the Environmental Footprint of Ruminants by Breeding Low Methanogenic Forages Utilizing Haplotype Variation.</title>
        <authorList>
            <person name="Kaur P."/>
            <person name="Appels R."/>
            <person name="Bayer P.E."/>
            <person name="Keeble-Gagnere G."/>
            <person name="Wang J."/>
            <person name="Hirakawa H."/>
            <person name="Shirasawa K."/>
            <person name="Vercoe P."/>
            <person name="Stefanova K."/>
            <person name="Durmic Z."/>
            <person name="Nichols P."/>
            <person name="Revell C."/>
            <person name="Isobe S.N."/>
            <person name="Edwards D."/>
            <person name="Erskine W."/>
        </authorList>
    </citation>
    <scope>NUCLEOTIDE SEQUENCE [LARGE SCALE GENOMIC DNA]</scope>
    <source>
        <strain evidence="13">cv. Daliak</strain>
    </source>
</reference>
<dbReference type="Proteomes" id="UP000242715">
    <property type="component" value="Unassembled WGS sequence"/>
</dbReference>
<name>A0A2Z6P1I3_TRISU</name>
<dbReference type="OrthoDB" id="8731593at2759"/>
<keyword evidence="10" id="KW-0325">Glycoprotein</keyword>
<evidence type="ECO:0000256" key="5">
    <source>
        <dbReference type="ARBA" id="ARBA00022729"/>
    </source>
</evidence>
<evidence type="ECO:0000256" key="3">
    <source>
        <dbReference type="ARBA" id="ARBA00022614"/>
    </source>
</evidence>
<dbReference type="GO" id="GO:0016020">
    <property type="term" value="C:membrane"/>
    <property type="evidence" value="ECO:0007669"/>
    <property type="project" value="UniProtKB-SubCell"/>
</dbReference>
<evidence type="ECO:0000256" key="7">
    <source>
        <dbReference type="ARBA" id="ARBA00022989"/>
    </source>
</evidence>
<evidence type="ECO:0000256" key="1">
    <source>
        <dbReference type="ARBA" id="ARBA00004479"/>
    </source>
</evidence>
<keyword evidence="9" id="KW-0675">Receptor</keyword>
<dbReference type="SUPFAM" id="SSF52058">
    <property type="entry name" value="L domain-like"/>
    <property type="match status" value="1"/>
</dbReference>
<keyword evidence="8 11" id="KW-0472">Membrane</keyword>
<dbReference type="InterPro" id="IPR032675">
    <property type="entry name" value="LRR_dom_sf"/>
</dbReference>
<keyword evidence="6" id="KW-0677">Repeat</keyword>
<evidence type="ECO:0008006" key="14">
    <source>
        <dbReference type="Google" id="ProtNLM"/>
    </source>
</evidence>
<keyword evidence="3" id="KW-0433">Leucine-rich repeat</keyword>
<evidence type="ECO:0000313" key="13">
    <source>
        <dbReference type="Proteomes" id="UP000242715"/>
    </source>
</evidence>
<comment type="subcellular location">
    <subcellularLocation>
        <location evidence="1">Membrane</location>
        <topology evidence="1">Single-pass type I membrane protein</topology>
    </subcellularLocation>
</comment>
<dbReference type="FunFam" id="3.80.10.10:FF:000111">
    <property type="entry name" value="LRR receptor-like serine/threonine-protein kinase ERECTA"/>
    <property type="match status" value="1"/>
</dbReference>
<dbReference type="EMBL" id="DF974724">
    <property type="protein sequence ID" value="GAU50274.1"/>
    <property type="molecule type" value="Genomic_DNA"/>
</dbReference>
<evidence type="ECO:0000256" key="9">
    <source>
        <dbReference type="ARBA" id="ARBA00023170"/>
    </source>
</evidence>
<dbReference type="Pfam" id="PF00560">
    <property type="entry name" value="LRR_1"/>
    <property type="match status" value="5"/>
</dbReference>
<evidence type="ECO:0000256" key="4">
    <source>
        <dbReference type="ARBA" id="ARBA00022692"/>
    </source>
</evidence>
<dbReference type="PANTHER" id="PTHR48063:SF52">
    <property type="entry name" value="LRR RECEPTOR-LIKE KINASE FAMILY PROTEIN"/>
    <property type="match status" value="1"/>
</dbReference>
<dbReference type="FunFam" id="3.80.10.10:FF:000041">
    <property type="entry name" value="LRR receptor-like serine/threonine-protein kinase ERECTA"/>
    <property type="match status" value="1"/>
</dbReference>
<feature type="transmembrane region" description="Helical" evidence="11">
    <location>
        <begin position="291"/>
        <end position="313"/>
    </location>
</feature>
<sequence length="345" mass="39457">MTFSVDLSYNSFSGSIPQSWMNLEDLFHINLWNNRLSGEVPRNFFDLRQLEVINLGRNNFSGTIPSKMSKHLQVLILRSNQFEGYIPPQLFNLPYLFHLDLAHNKLSGSMPECIYNLTDMITFHVDSWSSAIIELFTKGQDYVYDANPNRKTIDLSANNLYGEVPLELFRLIQVRTLNLSHNNFIGTIPKIIGGMKVMESLDLSHNNFFGEIPQSMALLNFLEYLNLSYNHFNGNIPIGTQLQSFNASSYIGNPKLCGAPLSDCTTEEKNPKTTMPSTDNEDDEECIRESMYLGMGVGFAVGFWGICGSLFLIQKWRLTYYQFLDEVGDKLYVSLMVKLNRFHKN</sequence>
<dbReference type="Pfam" id="PF13855">
    <property type="entry name" value="LRR_8"/>
    <property type="match status" value="1"/>
</dbReference>
<dbReference type="Gene3D" id="3.80.10.10">
    <property type="entry name" value="Ribonuclease Inhibitor"/>
    <property type="match status" value="1"/>
</dbReference>
<accession>A0A2Z6P1I3</accession>
<dbReference type="InterPro" id="IPR001611">
    <property type="entry name" value="Leu-rich_rpt"/>
</dbReference>
<keyword evidence="5" id="KW-0732">Signal</keyword>
<evidence type="ECO:0000256" key="8">
    <source>
        <dbReference type="ARBA" id="ARBA00023136"/>
    </source>
</evidence>
<organism evidence="12 13">
    <name type="scientific">Trifolium subterraneum</name>
    <name type="common">Subterranean clover</name>
    <dbReference type="NCBI Taxonomy" id="3900"/>
    <lineage>
        <taxon>Eukaryota</taxon>
        <taxon>Viridiplantae</taxon>
        <taxon>Streptophyta</taxon>
        <taxon>Embryophyta</taxon>
        <taxon>Tracheophyta</taxon>
        <taxon>Spermatophyta</taxon>
        <taxon>Magnoliopsida</taxon>
        <taxon>eudicotyledons</taxon>
        <taxon>Gunneridae</taxon>
        <taxon>Pentapetalae</taxon>
        <taxon>rosids</taxon>
        <taxon>fabids</taxon>
        <taxon>Fabales</taxon>
        <taxon>Fabaceae</taxon>
        <taxon>Papilionoideae</taxon>
        <taxon>50 kb inversion clade</taxon>
        <taxon>NPAAA clade</taxon>
        <taxon>Hologalegina</taxon>
        <taxon>IRL clade</taxon>
        <taxon>Trifolieae</taxon>
        <taxon>Trifolium</taxon>
    </lineage>
</organism>
<comment type="similarity">
    <text evidence="2">Belongs to the RLP family.</text>
</comment>
<evidence type="ECO:0000256" key="10">
    <source>
        <dbReference type="ARBA" id="ARBA00023180"/>
    </source>
</evidence>
<gene>
    <name evidence="12" type="ORF">TSUD_131270</name>
</gene>
<keyword evidence="13" id="KW-1185">Reference proteome</keyword>